<proteinExistence type="predicted"/>
<dbReference type="InterPro" id="IPR000073">
    <property type="entry name" value="AB_hydrolase_1"/>
</dbReference>
<dbReference type="Gene3D" id="3.40.50.1820">
    <property type="entry name" value="alpha/beta hydrolase"/>
    <property type="match status" value="1"/>
</dbReference>
<gene>
    <name evidence="2" type="ORF">KEG57_52315</name>
</gene>
<dbReference type="InterPro" id="IPR029058">
    <property type="entry name" value="AB_hydrolase_fold"/>
</dbReference>
<protein>
    <submittedName>
        <fullName evidence="2">Alpha/beta hydrolase</fullName>
    </submittedName>
</protein>
<dbReference type="PANTHER" id="PTHR43798:SF33">
    <property type="entry name" value="HYDROLASE, PUTATIVE (AFU_ORTHOLOGUE AFUA_2G14860)-RELATED"/>
    <property type="match status" value="1"/>
</dbReference>
<dbReference type="Proteomes" id="UP001151081">
    <property type="component" value="Unassembled WGS sequence"/>
</dbReference>
<dbReference type="Pfam" id="PF12697">
    <property type="entry name" value="Abhydrolase_6"/>
    <property type="match status" value="1"/>
</dbReference>
<organism evidence="2 3">
    <name type="scientific">Polyangium jinanense</name>
    <dbReference type="NCBI Taxonomy" id="2829994"/>
    <lineage>
        <taxon>Bacteria</taxon>
        <taxon>Pseudomonadati</taxon>
        <taxon>Myxococcota</taxon>
        <taxon>Polyangia</taxon>
        <taxon>Polyangiales</taxon>
        <taxon>Polyangiaceae</taxon>
        <taxon>Polyangium</taxon>
    </lineage>
</organism>
<dbReference type="InterPro" id="IPR050266">
    <property type="entry name" value="AB_hydrolase_sf"/>
</dbReference>
<keyword evidence="2" id="KW-0378">Hydrolase</keyword>
<name>A0A9X3XJ59_9BACT</name>
<reference evidence="2 3" key="1">
    <citation type="submission" date="2021-04" db="EMBL/GenBank/DDBJ databases">
        <title>Genome analysis of Polyangium sp.</title>
        <authorList>
            <person name="Li Y."/>
            <person name="Wang J."/>
        </authorList>
    </citation>
    <scope>NUCLEOTIDE SEQUENCE [LARGE SCALE GENOMIC DNA]</scope>
    <source>
        <strain evidence="2 3">SDU14</strain>
    </source>
</reference>
<dbReference type="SUPFAM" id="SSF53474">
    <property type="entry name" value="alpha/beta-Hydrolases"/>
    <property type="match status" value="1"/>
</dbReference>
<dbReference type="RefSeq" id="WP_272428306.1">
    <property type="nucleotide sequence ID" value="NZ_JAGTJJ010000097.1"/>
</dbReference>
<dbReference type="EMBL" id="JAGTJJ010000097">
    <property type="protein sequence ID" value="MDC3989156.1"/>
    <property type="molecule type" value="Genomic_DNA"/>
</dbReference>
<sequence length="269" mass="29274">MSASKTIPLHGARLEYVRLPSAAPRAGAPSLVFLHEGIGSVAMWREFPQKVADATGCEAVVYSRAGYGGSDPARLPRLPRYMHDEGLLVLPELLETLGIERPILLGHSDGGSIALICAGGTETPLAGLVVMAPHVLVEDISIRSIKKAKVAYTTTDLPARLGKYHEDVDAAFWGWNDIWLHPDFRAWNIEEYLPRIRCPILAIQGVDDEYGTMDQIHRIAAQAKDVTLVELEACRHSPHKDQPQAVVDAVQAFVGRIAPNGLDGARPPT</sequence>
<dbReference type="PANTHER" id="PTHR43798">
    <property type="entry name" value="MONOACYLGLYCEROL LIPASE"/>
    <property type="match status" value="1"/>
</dbReference>
<evidence type="ECO:0000313" key="3">
    <source>
        <dbReference type="Proteomes" id="UP001151081"/>
    </source>
</evidence>
<accession>A0A9X3XJ59</accession>
<feature type="domain" description="AB hydrolase-1" evidence="1">
    <location>
        <begin position="31"/>
        <end position="249"/>
    </location>
</feature>
<evidence type="ECO:0000259" key="1">
    <source>
        <dbReference type="Pfam" id="PF12697"/>
    </source>
</evidence>
<dbReference type="GO" id="GO:0016020">
    <property type="term" value="C:membrane"/>
    <property type="evidence" value="ECO:0007669"/>
    <property type="project" value="TreeGrafter"/>
</dbReference>
<dbReference type="AlphaFoldDB" id="A0A9X3XJ59"/>
<keyword evidence="3" id="KW-1185">Reference proteome</keyword>
<dbReference type="GO" id="GO:0016787">
    <property type="term" value="F:hydrolase activity"/>
    <property type="evidence" value="ECO:0007669"/>
    <property type="project" value="UniProtKB-KW"/>
</dbReference>
<comment type="caution">
    <text evidence="2">The sequence shown here is derived from an EMBL/GenBank/DDBJ whole genome shotgun (WGS) entry which is preliminary data.</text>
</comment>
<evidence type="ECO:0000313" key="2">
    <source>
        <dbReference type="EMBL" id="MDC3989156.1"/>
    </source>
</evidence>